<accession>A0A7V8VAV3</accession>
<dbReference type="Pfam" id="PF13180">
    <property type="entry name" value="PDZ_2"/>
    <property type="match status" value="1"/>
</dbReference>
<dbReference type="PRINTS" id="PR00834">
    <property type="entry name" value="PROTEASES2C"/>
</dbReference>
<evidence type="ECO:0000313" key="6">
    <source>
        <dbReference type="Proteomes" id="UP000542342"/>
    </source>
</evidence>
<evidence type="ECO:0000256" key="3">
    <source>
        <dbReference type="ARBA" id="ARBA00022801"/>
    </source>
</evidence>
<keyword evidence="3" id="KW-0378">Hydrolase</keyword>
<dbReference type="InterPro" id="IPR036034">
    <property type="entry name" value="PDZ_sf"/>
</dbReference>
<reference evidence="5 6" key="1">
    <citation type="submission" date="2020-07" db="EMBL/GenBank/DDBJ databases">
        <title>Thermogemmata thermophila gen. nov., sp. nov., a novel moderate thermophilic planctomycete from a Kamchatka hot spring.</title>
        <authorList>
            <person name="Elcheninov A.G."/>
            <person name="Podosokorskaya O.A."/>
            <person name="Kovaleva O.L."/>
            <person name="Novikov A."/>
            <person name="Bonch-Osmolovskaya E.A."/>
            <person name="Toshchakov S.V."/>
            <person name="Kublanov I.V."/>
        </authorList>
    </citation>
    <scope>NUCLEOTIDE SEQUENCE [LARGE SCALE GENOMIC DNA]</scope>
    <source>
        <strain evidence="5 6">2918</strain>
    </source>
</reference>
<proteinExistence type="inferred from homology"/>
<dbReference type="SUPFAM" id="SSF50156">
    <property type="entry name" value="PDZ domain-like"/>
    <property type="match status" value="1"/>
</dbReference>
<dbReference type="Proteomes" id="UP000542342">
    <property type="component" value="Unassembled WGS sequence"/>
</dbReference>
<dbReference type="InterPro" id="IPR009003">
    <property type="entry name" value="Peptidase_S1_PA"/>
</dbReference>
<comment type="caution">
    <text evidence="5">The sequence shown here is derived from an EMBL/GenBank/DDBJ whole genome shotgun (WGS) entry which is preliminary data.</text>
</comment>
<dbReference type="InterPro" id="IPR043504">
    <property type="entry name" value="Peptidase_S1_PA_chymotrypsin"/>
</dbReference>
<evidence type="ECO:0000256" key="2">
    <source>
        <dbReference type="ARBA" id="ARBA00022670"/>
    </source>
</evidence>
<dbReference type="Pfam" id="PF13365">
    <property type="entry name" value="Trypsin_2"/>
    <property type="match status" value="1"/>
</dbReference>
<organism evidence="5 6">
    <name type="scientific">Thermogemmata fonticola</name>
    <dbReference type="NCBI Taxonomy" id="2755323"/>
    <lineage>
        <taxon>Bacteria</taxon>
        <taxon>Pseudomonadati</taxon>
        <taxon>Planctomycetota</taxon>
        <taxon>Planctomycetia</taxon>
        <taxon>Gemmatales</taxon>
        <taxon>Gemmataceae</taxon>
        <taxon>Thermogemmata</taxon>
    </lineage>
</organism>
<dbReference type="GO" id="GO:0004252">
    <property type="term" value="F:serine-type endopeptidase activity"/>
    <property type="evidence" value="ECO:0007669"/>
    <property type="project" value="InterPro"/>
</dbReference>
<evidence type="ECO:0000259" key="4">
    <source>
        <dbReference type="PROSITE" id="PS50106"/>
    </source>
</evidence>
<dbReference type="InterPro" id="IPR001478">
    <property type="entry name" value="PDZ"/>
</dbReference>
<dbReference type="Gene3D" id="2.30.42.10">
    <property type="match status" value="1"/>
</dbReference>
<dbReference type="SMART" id="SM00228">
    <property type="entry name" value="PDZ"/>
    <property type="match status" value="1"/>
</dbReference>
<keyword evidence="6" id="KW-1185">Reference proteome</keyword>
<protein>
    <submittedName>
        <fullName evidence="5">Trypsin-like peptidase domain-containing protein</fullName>
    </submittedName>
</protein>
<dbReference type="InterPro" id="IPR001940">
    <property type="entry name" value="Peptidase_S1C"/>
</dbReference>
<feature type="domain" description="PDZ" evidence="4">
    <location>
        <begin position="255"/>
        <end position="343"/>
    </location>
</feature>
<dbReference type="GO" id="GO:0006508">
    <property type="term" value="P:proteolysis"/>
    <property type="evidence" value="ECO:0007669"/>
    <property type="project" value="UniProtKB-KW"/>
</dbReference>
<dbReference type="Gene3D" id="2.40.10.10">
    <property type="entry name" value="Trypsin-like serine proteases"/>
    <property type="match status" value="2"/>
</dbReference>
<dbReference type="AlphaFoldDB" id="A0A7V8VAV3"/>
<evidence type="ECO:0000256" key="1">
    <source>
        <dbReference type="ARBA" id="ARBA00010541"/>
    </source>
</evidence>
<dbReference type="SUPFAM" id="SSF50494">
    <property type="entry name" value="Trypsin-like serine proteases"/>
    <property type="match status" value="1"/>
</dbReference>
<dbReference type="PANTHER" id="PTHR22939">
    <property type="entry name" value="SERINE PROTEASE FAMILY S1C HTRA-RELATED"/>
    <property type="match status" value="1"/>
</dbReference>
<keyword evidence="2" id="KW-0645">Protease</keyword>
<comment type="similarity">
    <text evidence="1">Belongs to the peptidase S1C family.</text>
</comment>
<dbReference type="EMBL" id="JACEFB010000001">
    <property type="protein sequence ID" value="MBA2224642.1"/>
    <property type="molecule type" value="Genomic_DNA"/>
</dbReference>
<dbReference type="PANTHER" id="PTHR22939:SF129">
    <property type="entry name" value="SERINE PROTEASE HTRA2, MITOCHONDRIAL"/>
    <property type="match status" value="1"/>
</dbReference>
<name>A0A7V8VAV3_9BACT</name>
<gene>
    <name evidence="5" type="ORF">H0921_00525</name>
</gene>
<dbReference type="RefSeq" id="WP_194536079.1">
    <property type="nucleotide sequence ID" value="NZ_JACEFB010000001.1"/>
</dbReference>
<sequence length="359" mass="38259">MIPHMKWRMIQALAVLGLGIALLPTRSGAFVAEDTTWPTDRTDFPTDVSQLRALQNRVQQVIEKCTPSTVGILIGIGAGSGVIVSEDGLVLTAAHVIAGDSPFTKGADYKAGRACKIVLSDGRKVNGKTLGINPKTDAGMVQITDPGPIGGKWPAVPLGKSEELKRGQWVVALGHPGGPKTDRPPVARLGRVENVISELVRTNCALVGGDSGGPLFDLDGRVVGIHSRIGLTLNQNIHVPIEKFQMEWKALVAGEVVGRPSRPGQPAQSPPFLGVVFPDDEEDDAWITEEVEPNTPAGQAGLKAGDTITKFNGQPIKSVKQFREMMAKYKPGDEIKLTIRRGTTIMTLSVKLGRRPGGS</sequence>
<dbReference type="PROSITE" id="PS50106">
    <property type="entry name" value="PDZ"/>
    <property type="match status" value="1"/>
</dbReference>
<evidence type="ECO:0000313" key="5">
    <source>
        <dbReference type="EMBL" id="MBA2224642.1"/>
    </source>
</evidence>